<comment type="caution">
    <text evidence="2">The sequence shown here is derived from an EMBL/GenBank/DDBJ whole genome shotgun (WGS) entry which is preliminary data.</text>
</comment>
<dbReference type="InterPro" id="IPR016040">
    <property type="entry name" value="NAD(P)-bd_dom"/>
</dbReference>
<dbReference type="Proteomes" id="UP000252707">
    <property type="component" value="Unassembled WGS sequence"/>
</dbReference>
<dbReference type="PANTHER" id="PTHR48079:SF6">
    <property type="entry name" value="NAD(P)-BINDING DOMAIN-CONTAINING PROTEIN-RELATED"/>
    <property type="match status" value="1"/>
</dbReference>
<reference evidence="2 3" key="1">
    <citation type="submission" date="2018-07" db="EMBL/GenBank/DDBJ databases">
        <title>Genomic Encyclopedia of Type Strains, Phase IV (KMG-IV): sequencing the most valuable type-strain genomes for metagenomic binning, comparative biology and taxonomic classification.</title>
        <authorList>
            <person name="Goeker M."/>
        </authorList>
    </citation>
    <scope>NUCLEOTIDE SEQUENCE [LARGE SCALE GENOMIC DNA]</scope>
    <source>
        <strain evidence="2 3">DSM 26407</strain>
    </source>
</reference>
<gene>
    <name evidence="2" type="ORF">DFQ59_103254</name>
</gene>
<evidence type="ECO:0000313" key="3">
    <source>
        <dbReference type="Proteomes" id="UP000252707"/>
    </source>
</evidence>
<dbReference type="GO" id="GO:0005737">
    <property type="term" value="C:cytoplasm"/>
    <property type="evidence" value="ECO:0007669"/>
    <property type="project" value="TreeGrafter"/>
</dbReference>
<dbReference type="AlphaFoldDB" id="A0A369CF26"/>
<dbReference type="InterPro" id="IPR036291">
    <property type="entry name" value="NAD(P)-bd_dom_sf"/>
</dbReference>
<proteinExistence type="predicted"/>
<evidence type="ECO:0000259" key="1">
    <source>
        <dbReference type="Pfam" id="PF13460"/>
    </source>
</evidence>
<dbReference type="SUPFAM" id="SSF51735">
    <property type="entry name" value="NAD(P)-binding Rossmann-fold domains"/>
    <property type="match status" value="1"/>
</dbReference>
<name>A0A369CF26_9GAMM</name>
<protein>
    <submittedName>
        <fullName evidence="2">Nucleoside-diphosphate-sugar epimerase</fullName>
    </submittedName>
</protein>
<dbReference type="PANTHER" id="PTHR48079">
    <property type="entry name" value="PROTEIN YEEZ"/>
    <property type="match status" value="1"/>
</dbReference>
<evidence type="ECO:0000313" key="2">
    <source>
        <dbReference type="EMBL" id="RCX31286.1"/>
    </source>
</evidence>
<dbReference type="EMBL" id="QPJY01000003">
    <property type="protein sequence ID" value="RCX31286.1"/>
    <property type="molecule type" value="Genomic_DNA"/>
</dbReference>
<accession>A0A369CF26</accession>
<keyword evidence="3" id="KW-1185">Reference proteome</keyword>
<sequence length="311" mass="34650">MKQALVIGITGGFGGHVAAALLEDGWKVRALMRDPARLPPWHRGVEAVRGDAREIGDVRRAAAGAEVIVYGVNIPYPRWRREALPLLEPTARVAEEQGLTVVFPGNVYNFDPREGPDFTEAAPFRPVSRKGAIRLALEERLRRATANGARVVLIRAGDFIGAHAGSTWMNVLAKRTDSGYRLLRPGPAGLVHTWANLPDVGRTVVRLLRRRDRLPVFAPFHFAGYRVTFDEMVDAMGTAGGRPVRVWPFPWWAVTLLAPFIPFLRELREMRYLWRQEVNLDESRLRETLAGEVPHTPLPEALVAAGVVARD</sequence>
<dbReference type="Gene3D" id="3.40.50.720">
    <property type="entry name" value="NAD(P)-binding Rossmann-like Domain"/>
    <property type="match status" value="1"/>
</dbReference>
<organism evidence="2 3">
    <name type="scientific">Thioalbus denitrificans</name>
    <dbReference type="NCBI Taxonomy" id="547122"/>
    <lineage>
        <taxon>Bacteria</taxon>
        <taxon>Pseudomonadati</taxon>
        <taxon>Pseudomonadota</taxon>
        <taxon>Gammaproteobacteria</taxon>
        <taxon>Chromatiales</taxon>
        <taxon>Ectothiorhodospiraceae</taxon>
        <taxon>Thioalbus</taxon>
    </lineage>
</organism>
<feature type="domain" description="NAD(P)-binding" evidence="1">
    <location>
        <begin position="8"/>
        <end position="72"/>
    </location>
</feature>
<dbReference type="RefSeq" id="WP_170142108.1">
    <property type="nucleotide sequence ID" value="NZ_QPJY01000003.1"/>
</dbReference>
<dbReference type="InterPro" id="IPR051783">
    <property type="entry name" value="NAD(P)-dependent_oxidoreduct"/>
</dbReference>
<dbReference type="GO" id="GO:0004029">
    <property type="term" value="F:aldehyde dehydrogenase (NAD+) activity"/>
    <property type="evidence" value="ECO:0007669"/>
    <property type="project" value="TreeGrafter"/>
</dbReference>
<dbReference type="Pfam" id="PF13460">
    <property type="entry name" value="NAD_binding_10"/>
    <property type="match status" value="1"/>
</dbReference>